<dbReference type="OrthoDB" id="9801445at2"/>
<dbReference type="InterPro" id="IPR003785">
    <property type="entry name" value="Creatininase/forma_Hydrolase"/>
</dbReference>
<evidence type="ECO:0000313" key="7">
    <source>
        <dbReference type="Proteomes" id="UP000037397"/>
    </source>
</evidence>
<dbReference type="SUPFAM" id="SSF102215">
    <property type="entry name" value="Creatininase"/>
    <property type="match status" value="1"/>
</dbReference>
<keyword evidence="4" id="KW-0862">Zinc</keyword>
<evidence type="ECO:0000256" key="3">
    <source>
        <dbReference type="ARBA" id="ARBA00022801"/>
    </source>
</evidence>
<sequence length="250" mass="25162">MDVAAHPPAVLAWQRSPQVADAAPLVLVPVGSVEQHGPHLPLGTDTLVAQAVAARAAALVDDPEHPVTVAPAIAFGASGEHEGFAGTVSIGQDALGAVVLELGRSACRWARGVVLVNAHGGNAVPLARAVERLRFEGRAVAWVAAGVADGDAHAGRTETSLMLHLLPDAVRLDLAEAGPTAPVSTMLGRLRAGGVHEVSPNGVLGDPAGATAAEGGHVLARVVDDVVARLRLLEVGEHGMLAAPSGVTAS</sequence>
<dbReference type="GO" id="GO:0046872">
    <property type="term" value="F:metal ion binding"/>
    <property type="evidence" value="ECO:0007669"/>
    <property type="project" value="UniProtKB-KW"/>
</dbReference>
<evidence type="ECO:0000256" key="5">
    <source>
        <dbReference type="ARBA" id="ARBA00024029"/>
    </source>
</evidence>
<dbReference type="Proteomes" id="UP000037397">
    <property type="component" value="Unassembled WGS sequence"/>
</dbReference>
<dbReference type="RefSeq" id="WP_050670289.1">
    <property type="nucleotide sequence ID" value="NZ_LAIR01000002.1"/>
</dbReference>
<dbReference type="InterPro" id="IPR024087">
    <property type="entry name" value="Creatininase-like_sf"/>
</dbReference>
<comment type="similarity">
    <text evidence="5">Belongs to the creatininase superfamily.</text>
</comment>
<comment type="caution">
    <text evidence="6">The sequence shown here is derived from an EMBL/GenBank/DDBJ whole genome shotgun (WGS) entry which is preliminary data.</text>
</comment>
<evidence type="ECO:0000256" key="4">
    <source>
        <dbReference type="ARBA" id="ARBA00022833"/>
    </source>
</evidence>
<evidence type="ECO:0000256" key="1">
    <source>
        <dbReference type="ARBA" id="ARBA00001947"/>
    </source>
</evidence>
<protein>
    <submittedName>
        <fullName evidence="6">Creatininase</fullName>
    </submittedName>
</protein>
<evidence type="ECO:0000256" key="2">
    <source>
        <dbReference type="ARBA" id="ARBA00022723"/>
    </source>
</evidence>
<dbReference type="AlphaFoldDB" id="A0A0L6CJU9"/>
<gene>
    <name evidence="6" type="ORF">VV01_13185</name>
</gene>
<evidence type="ECO:0000313" key="6">
    <source>
        <dbReference type="EMBL" id="KNX37895.1"/>
    </source>
</evidence>
<proteinExistence type="inferred from homology"/>
<comment type="cofactor">
    <cofactor evidence="1">
        <name>Zn(2+)</name>
        <dbReference type="ChEBI" id="CHEBI:29105"/>
    </cofactor>
</comment>
<organism evidence="6 7">
    <name type="scientific">Luteipulveratus halotolerans</name>
    <dbReference type="NCBI Taxonomy" id="1631356"/>
    <lineage>
        <taxon>Bacteria</taxon>
        <taxon>Bacillati</taxon>
        <taxon>Actinomycetota</taxon>
        <taxon>Actinomycetes</taxon>
        <taxon>Micrococcales</taxon>
        <taxon>Dermacoccaceae</taxon>
        <taxon>Luteipulveratus</taxon>
    </lineage>
</organism>
<dbReference type="Gene3D" id="3.40.50.10310">
    <property type="entry name" value="Creatininase"/>
    <property type="match status" value="1"/>
</dbReference>
<dbReference type="PANTHER" id="PTHR35005">
    <property type="entry name" value="3-DEHYDRO-SCYLLO-INOSOSE HYDROLASE"/>
    <property type="match status" value="1"/>
</dbReference>
<accession>A0A0L6CJU9</accession>
<dbReference type="GO" id="GO:0009231">
    <property type="term" value="P:riboflavin biosynthetic process"/>
    <property type="evidence" value="ECO:0007669"/>
    <property type="project" value="TreeGrafter"/>
</dbReference>
<reference evidence="7" key="1">
    <citation type="submission" date="2015-03" db="EMBL/GenBank/DDBJ databases">
        <title>Luteipulveratus halotolerans sp. nov., a novel actinobacterium (Dermacoccaceae) from Sarawak, Malaysia.</title>
        <authorList>
            <person name="Juboi H."/>
            <person name="Basik A."/>
            <person name="Shamsul S.S."/>
            <person name="Arnold P."/>
            <person name="Schmitt E.K."/>
            <person name="Sanglier J.-J."/>
            <person name="Yeo T."/>
        </authorList>
    </citation>
    <scope>NUCLEOTIDE SEQUENCE [LARGE SCALE GENOMIC DNA]</scope>
    <source>
        <strain evidence="7">C296001</strain>
    </source>
</reference>
<keyword evidence="7" id="KW-1185">Reference proteome</keyword>
<dbReference type="PANTHER" id="PTHR35005:SF1">
    <property type="entry name" value="2-AMINO-5-FORMYLAMINO-6-RIBOSYLAMINOPYRIMIDIN-4(3H)-ONE 5'-MONOPHOSPHATE DEFORMYLASE"/>
    <property type="match status" value="1"/>
</dbReference>
<dbReference type="PATRIC" id="fig|1631356.3.peg.2590"/>
<dbReference type="Pfam" id="PF02633">
    <property type="entry name" value="Creatininase"/>
    <property type="match status" value="1"/>
</dbReference>
<name>A0A0L6CJU9_9MICO</name>
<dbReference type="NCBIfam" id="TIGR03964">
    <property type="entry name" value="mycofact_creat"/>
    <property type="match status" value="1"/>
</dbReference>
<dbReference type="InterPro" id="IPR023871">
    <property type="entry name" value="MftE"/>
</dbReference>
<keyword evidence="2" id="KW-0479">Metal-binding</keyword>
<dbReference type="STRING" id="1631356.VV01_13185"/>
<keyword evidence="3" id="KW-0378">Hydrolase</keyword>
<dbReference type="EMBL" id="LAIR01000002">
    <property type="protein sequence ID" value="KNX37895.1"/>
    <property type="molecule type" value="Genomic_DNA"/>
</dbReference>
<dbReference type="GO" id="GO:0016811">
    <property type="term" value="F:hydrolase activity, acting on carbon-nitrogen (but not peptide) bonds, in linear amides"/>
    <property type="evidence" value="ECO:0007669"/>
    <property type="project" value="TreeGrafter"/>
</dbReference>